<dbReference type="Proteomes" id="UP000537130">
    <property type="component" value="Unassembled WGS sequence"/>
</dbReference>
<dbReference type="InterPro" id="IPR029058">
    <property type="entry name" value="AB_hydrolase_fold"/>
</dbReference>
<dbReference type="RefSeq" id="WP_183411589.1">
    <property type="nucleotide sequence ID" value="NZ_JACHWY010000003.1"/>
</dbReference>
<dbReference type="InterPro" id="IPR000073">
    <property type="entry name" value="AB_hydrolase_1"/>
</dbReference>
<gene>
    <name evidence="3" type="ORF">FHR99_003107</name>
</gene>
<dbReference type="EMBL" id="JACHWY010000003">
    <property type="protein sequence ID" value="MBB3048833.1"/>
    <property type="molecule type" value="Genomic_DNA"/>
</dbReference>
<name>A0A7W4W7C1_9GAMM</name>
<evidence type="ECO:0000256" key="1">
    <source>
        <dbReference type="ARBA" id="ARBA00022801"/>
    </source>
</evidence>
<dbReference type="InterPro" id="IPR051340">
    <property type="entry name" value="Haloalkane_dehalogenase"/>
</dbReference>
<evidence type="ECO:0000313" key="3">
    <source>
        <dbReference type="EMBL" id="MBB3048833.1"/>
    </source>
</evidence>
<dbReference type="PANTHER" id="PTHR42977:SF3">
    <property type="entry name" value="AB HYDROLASE-1 DOMAIN-CONTAINING PROTEIN"/>
    <property type="match status" value="1"/>
</dbReference>
<dbReference type="PRINTS" id="PR00412">
    <property type="entry name" value="EPOXHYDRLASE"/>
</dbReference>
<dbReference type="SUPFAM" id="SSF53474">
    <property type="entry name" value="alpha/beta-Hydrolases"/>
    <property type="match status" value="1"/>
</dbReference>
<feature type="domain" description="AB hydrolase-1" evidence="2">
    <location>
        <begin position="48"/>
        <end position="284"/>
    </location>
</feature>
<sequence>MKVLRTPDECFDNLPGYDFAPNYLSVDDGEGGELRLHYLDEGPKGADPVLLMHGEPSWSYLYRKMIPPLVQAGHRVIAPDLIGFGRSDKPAERSDYTYARHVTWIESAFDQLNLENVTLVCQDWGGLIGLRLLASRPDRFARAVAANTMLPTGDQAPGEAFIAWQKFSQDVPEFPVGKIIAGAVTCELPPEVVAGYDAPFPDESYKAGARQFPLLVPTSPDDPASADNKAAWEVLKRWDKPFLTAFSDSDPITAGGDKVFQKLVPGTQGQAHTTIKQGGHFLQEDQGEALAAVVNDFIAANARV</sequence>
<dbReference type="NCBIfam" id="NF002043">
    <property type="entry name" value="PRK00870.1"/>
    <property type="match status" value="1"/>
</dbReference>
<dbReference type="GO" id="GO:0018786">
    <property type="term" value="F:haloalkane dehalogenase activity"/>
    <property type="evidence" value="ECO:0007669"/>
    <property type="project" value="UniProtKB-EC"/>
</dbReference>
<accession>A0A7W4W7C1</accession>
<evidence type="ECO:0000313" key="4">
    <source>
        <dbReference type="Proteomes" id="UP000537130"/>
    </source>
</evidence>
<organism evidence="3 4">
    <name type="scientific">Litorivivens lipolytica</name>
    <dbReference type="NCBI Taxonomy" id="1524264"/>
    <lineage>
        <taxon>Bacteria</taxon>
        <taxon>Pseudomonadati</taxon>
        <taxon>Pseudomonadota</taxon>
        <taxon>Gammaproteobacteria</taxon>
        <taxon>Litorivivens</taxon>
    </lineage>
</organism>
<comment type="caution">
    <text evidence="3">The sequence shown here is derived from an EMBL/GenBank/DDBJ whole genome shotgun (WGS) entry which is preliminary data.</text>
</comment>
<evidence type="ECO:0000259" key="2">
    <source>
        <dbReference type="Pfam" id="PF00561"/>
    </source>
</evidence>
<keyword evidence="4" id="KW-1185">Reference proteome</keyword>
<proteinExistence type="predicted"/>
<dbReference type="EC" id="3.8.1.5" evidence="3"/>
<keyword evidence="1 3" id="KW-0378">Hydrolase</keyword>
<dbReference type="Pfam" id="PF00561">
    <property type="entry name" value="Abhydrolase_1"/>
    <property type="match status" value="1"/>
</dbReference>
<protein>
    <submittedName>
        <fullName evidence="3">Haloalkane dehalogenase</fullName>
        <ecNumber evidence="3">3.8.1.5</ecNumber>
    </submittedName>
</protein>
<dbReference type="Gene3D" id="3.40.50.1820">
    <property type="entry name" value="alpha/beta hydrolase"/>
    <property type="match status" value="1"/>
</dbReference>
<reference evidence="3 4" key="1">
    <citation type="submission" date="2020-08" db="EMBL/GenBank/DDBJ databases">
        <title>Genomic Encyclopedia of Type Strains, Phase III (KMG-III): the genomes of soil and plant-associated and newly described type strains.</title>
        <authorList>
            <person name="Whitman W."/>
        </authorList>
    </citation>
    <scope>NUCLEOTIDE SEQUENCE [LARGE SCALE GENOMIC DNA]</scope>
    <source>
        <strain evidence="3 4">CECT 8654</strain>
    </source>
</reference>
<dbReference type="InterPro" id="IPR000639">
    <property type="entry name" value="Epox_hydrolase-like"/>
</dbReference>
<dbReference type="PRINTS" id="PR00111">
    <property type="entry name" value="ABHYDROLASE"/>
</dbReference>
<dbReference type="GO" id="GO:0004301">
    <property type="term" value="F:epoxide hydrolase activity"/>
    <property type="evidence" value="ECO:0007669"/>
    <property type="project" value="TreeGrafter"/>
</dbReference>
<dbReference type="AlphaFoldDB" id="A0A7W4W7C1"/>
<dbReference type="PANTHER" id="PTHR42977">
    <property type="entry name" value="HYDROLASE-RELATED"/>
    <property type="match status" value="1"/>
</dbReference>